<reference evidence="1" key="1">
    <citation type="journal article" date="2014" name="Front. Microbiol.">
        <title>High frequency of phylogenetically diverse reductive dehalogenase-homologous genes in deep subseafloor sedimentary metagenomes.</title>
        <authorList>
            <person name="Kawai M."/>
            <person name="Futagami T."/>
            <person name="Toyoda A."/>
            <person name="Takaki Y."/>
            <person name="Nishi S."/>
            <person name="Hori S."/>
            <person name="Arai W."/>
            <person name="Tsubouchi T."/>
            <person name="Morono Y."/>
            <person name="Uchiyama I."/>
            <person name="Ito T."/>
            <person name="Fujiyama A."/>
            <person name="Inagaki F."/>
            <person name="Takami H."/>
        </authorList>
    </citation>
    <scope>NUCLEOTIDE SEQUENCE</scope>
    <source>
        <strain evidence="1">Expedition CK06-06</strain>
    </source>
</reference>
<accession>X1DR81</accession>
<organism evidence="1">
    <name type="scientific">marine sediment metagenome</name>
    <dbReference type="NCBI Taxonomy" id="412755"/>
    <lineage>
        <taxon>unclassified sequences</taxon>
        <taxon>metagenomes</taxon>
        <taxon>ecological metagenomes</taxon>
    </lineage>
</organism>
<dbReference type="EMBL" id="BART01023966">
    <property type="protein sequence ID" value="GAG98926.1"/>
    <property type="molecule type" value="Genomic_DNA"/>
</dbReference>
<protein>
    <submittedName>
        <fullName evidence="1">Uncharacterized protein</fullName>
    </submittedName>
</protein>
<gene>
    <name evidence="1" type="ORF">S01H4_43438</name>
</gene>
<evidence type="ECO:0000313" key="1">
    <source>
        <dbReference type="EMBL" id="GAG98926.1"/>
    </source>
</evidence>
<feature type="non-terminal residue" evidence="1">
    <location>
        <position position="1"/>
    </location>
</feature>
<proteinExistence type="predicted"/>
<name>X1DR81_9ZZZZ</name>
<comment type="caution">
    <text evidence="1">The sequence shown here is derived from an EMBL/GenBank/DDBJ whole genome shotgun (WGS) entry which is preliminary data.</text>
</comment>
<dbReference type="AlphaFoldDB" id="X1DR81"/>
<sequence length="244" mass="28581">PERLLSLDWRENDFLRFWMGRSSPLVAVGREIIEQKDFLGRRLDQPDDWIRTVGVHFLTIAAQNLITRDPSEEEGKFKRFGAEIFGLRTFPRGDWRRLEDMENEYAQREFKKPFDDLNREQKDQIQEKYPEYKALSDDAREKMTWESGEDFEQWTLASEQMANSEYHAIGEQMARSLFAGMIDYRTYLGWCLMLAEVLERMALSCSRLSLALVWGLAPALVQVLVRVLVLSVQPRPFPLPQLGL</sequence>